<evidence type="ECO:0000313" key="1">
    <source>
        <dbReference type="EMBL" id="QHU34907.1"/>
    </source>
</evidence>
<name>A0A6C0LWA5_9ZZZZ</name>
<reference evidence="1" key="1">
    <citation type="journal article" date="2020" name="Nature">
        <title>Giant virus diversity and host interactions through global metagenomics.</title>
        <authorList>
            <person name="Schulz F."/>
            <person name="Roux S."/>
            <person name="Paez-Espino D."/>
            <person name="Jungbluth S."/>
            <person name="Walsh D.A."/>
            <person name="Denef V.J."/>
            <person name="McMahon K.D."/>
            <person name="Konstantinidis K.T."/>
            <person name="Eloe-Fadrosh E.A."/>
            <person name="Kyrpides N.C."/>
            <person name="Woyke T."/>
        </authorList>
    </citation>
    <scope>NUCLEOTIDE SEQUENCE</scope>
    <source>
        <strain evidence="1">GVMAG-S-1017244-22</strain>
    </source>
</reference>
<organism evidence="1">
    <name type="scientific">viral metagenome</name>
    <dbReference type="NCBI Taxonomy" id="1070528"/>
    <lineage>
        <taxon>unclassified sequences</taxon>
        <taxon>metagenomes</taxon>
        <taxon>organismal metagenomes</taxon>
    </lineage>
</organism>
<proteinExistence type="predicted"/>
<dbReference type="EMBL" id="MN740581">
    <property type="protein sequence ID" value="QHU34907.1"/>
    <property type="molecule type" value="Genomic_DNA"/>
</dbReference>
<accession>A0A6C0LWA5</accession>
<sequence length="315" mass="36868">MTYNDDDVAIKVQFDKLNDKNNDNTEQVHNIPLQYFNILDKVIDKIGDDKYLIKISFRELMAYACPIVFNRELEQSKIDELYTSIVDGYDIAFTIDAIYDPNANIQDKNIKIINGNHRHGAICKYITEHDKLFNCEFNVYVWIYVVLDCETINVQRSIELYTKINNHLPFKEPIIVDVNVMAFHDKLCSVKRFKGKAILSNKCEISRQPKINKKEVFNLLNTNKPILENFLAKYSVNKNNLIITDDILQQFIENIDEINHRISLKGINNLYSDNQLAQNRGFYEQAVELGFYLNLKKSNYSKEVWIQYISNPTDI</sequence>
<dbReference type="AlphaFoldDB" id="A0A6C0LWA5"/>
<protein>
    <submittedName>
        <fullName evidence="1">Uncharacterized protein</fullName>
    </submittedName>
</protein>